<dbReference type="SUPFAM" id="SSF55729">
    <property type="entry name" value="Acyl-CoA N-acyltransferases (Nat)"/>
    <property type="match status" value="1"/>
</dbReference>
<dbReference type="AlphaFoldDB" id="A0A1H6T1Q5"/>
<dbReference type="InterPro" id="IPR000182">
    <property type="entry name" value="GNAT_dom"/>
</dbReference>
<name>A0A1H6T1Q5_9FLAO</name>
<dbReference type="InterPro" id="IPR016181">
    <property type="entry name" value="Acyl_CoA_acyltransferase"/>
</dbReference>
<dbReference type="GO" id="GO:0016747">
    <property type="term" value="F:acyltransferase activity, transferring groups other than amino-acyl groups"/>
    <property type="evidence" value="ECO:0007669"/>
    <property type="project" value="InterPro"/>
</dbReference>
<reference evidence="3" key="1">
    <citation type="submission" date="2016-10" db="EMBL/GenBank/DDBJ databases">
        <authorList>
            <person name="Varghese N."/>
            <person name="Submissions S."/>
        </authorList>
    </citation>
    <scope>NUCLEOTIDE SEQUENCE [LARGE SCALE GENOMIC DNA]</scope>
    <source>
        <strain evidence="3">DSM 17934</strain>
    </source>
</reference>
<dbReference type="PROSITE" id="PS51186">
    <property type="entry name" value="GNAT"/>
    <property type="match status" value="1"/>
</dbReference>
<evidence type="ECO:0000313" key="2">
    <source>
        <dbReference type="EMBL" id="SEI70200.1"/>
    </source>
</evidence>
<dbReference type="CDD" id="cd04301">
    <property type="entry name" value="NAT_SF"/>
    <property type="match status" value="1"/>
</dbReference>
<proteinExistence type="predicted"/>
<keyword evidence="3" id="KW-1185">Reference proteome</keyword>
<dbReference type="GO" id="GO:0005840">
    <property type="term" value="C:ribosome"/>
    <property type="evidence" value="ECO:0007669"/>
    <property type="project" value="UniProtKB-KW"/>
</dbReference>
<sequence length="141" mass="16246">METRILTQKEGMLQQLEILQQLYPDYTIEKYGTLLDDILKGNYQQIIVTENNKTIALTGVWIGTKLWCGKYVEIDNFVVHEAFRGRKIGDILIEEVNKLAKEIGANQICLDAYTTNFTAGKFYVNHGFVPKGFHFVKFLNH</sequence>
<evidence type="ECO:0000313" key="3">
    <source>
        <dbReference type="Proteomes" id="UP000199702"/>
    </source>
</evidence>
<dbReference type="Proteomes" id="UP000199702">
    <property type="component" value="Unassembled WGS sequence"/>
</dbReference>
<dbReference type="STRING" id="402734.SAMN05660918_1470"/>
<accession>A0A1H6T1Q5</accession>
<protein>
    <submittedName>
        <fullName evidence="2">Ribosomal protein S18 acetylase RimI</fullName>
    </submittedName>
</protein>
<feature type="domain" description="N-acetyltransferase" evidence="1">
    <location>
        <begin position="1"/>
        <end position="141"/>
    </location>
</feature>
<dbReference type="RefSeq" id="WP_091310569.1">
    <property type="nucleotide sequence ID" value="NZ_CBCSJU010000002.1"/>
</dbReference>
<keyword evidence="2" id="KW-0689">Ribosomal protein</keyword>
<organism evidence="2 3">
    <name type="scientific">Flavobacterium terrigena</name>
    <dbReference type="NCBI Taxonomy" id="402734"/>
    <lineage>
        <taxon>Bacteria</taxon>
        <taxon>Pseudomonadati</taxon>
        <taxon>Bacteroidota</taxon>
        <taxon>Flavobacteriia</taxon>
        <taxon>Flavobacteriales</taxon>
        <taxon>Flavobacteriaceae</taxon>
        <taxon>Flavobacterium</taxon>
    </lineage>
</organism>
<dbReference type="EMBL" id="FNYA01000002">
    <property type="protein sequence ID" value="SEI70200.1"/>
    <property type="molecule type" value="Genomic_DNA"/>
</dbReference>
<dbReference type="Gene3D" id="3.40.630.30">
    <property type="match status" value="1"/>
</dbReference>
<dbReference type="Pfam" id="PF00583">
    <property type="entry name" value="Acetyltransf_1"/>
    <property type="match status" value="1"/>
</dbReference>
<evidence type="ECO:0000259" key="1">
    <source>
        <dbReference type="PROSITE" id="PS51186"/>
    </source>
</evidence>
<keyword evidence="2" id="KW-0687">Ribonucleoprotein</keyword>
<gene>
    <name evidence="2" type="ORF">SAMN05660918_1470</name>
</gene>
<dbReference type="OrthoDB" id="9789603at2"/>